<name>A0A9P3UWY8_9MYCO</name>
<reference evidence="2" key="1">
    <citation type="submission" date="2022-08" db="EMBL/GenBank/DDBJ databases">
        <title>Mycobacterium kiyosense sp. nov., scotochromogenic slow-glowing species isolated from respiratory specimens.</title>
        <authorList>
            <person name="Fukano H."/>
            <person name="Kazumi Y."/>
            <person name="Sakagami N."/>
            <person name="Ato M."/>
            <person name="Mitarai S."/>
            <person name="Hoshino Y."/>
        </authorList>
    </citation>
    <scope>NUCLEOTIDE SEQUENCE</scope>
    <source>
        <strain evidence="2">1413</strain>
        <strain evidence="1">SRL2020-028</strain>
    </source>
</reference>
<dbReference type="AlphaFoldDB" id="A0A9P3UWY8"/>
<dbReference type="InterPro" id="IPR012349">
    <property type="entry name" value="Split_barrel_FMN-bd"/>
</dbReference>
<dbReference type="RefSeq" id="WP_236981031.1">
    <property type="nucleotide sequence ID" value="NZ_BRXE01000041.1"/>
</dbReference>
<dbReference type="EMBL" id="BRZI01000007">
    <property type="protein sequence ID" value="GLD29673.1"/>
    <property type="molecule type" value="Genomic_DNA"/>
</dbReference>
<sequence>MTEQSYAVDVGHPPSALLRAVNPILGFLLGTPFAGPLRKQLMVLNFTGRKSGKQFSVPVSAHVIDNELYALAGANWKYNFSGGGLAQVVYDGKTRPMRGEIVEDRAKTHELYLRCAQSYGVKKAQRMMGISFRDNRIPTLQEFAEAIERLKLVAIKFTPGE</sequence>
<proteinExistence type="predicted"/>
<evidence type="ECO:0000313" key="2">
    <source>
        <dbReference type="EMBL" id="GLD29673.1"/>
    </source>
</evidence>
<evidence type="ECO:0000313" key="3">
    <source>
        <dbReference type="Proteomes" id="UP001064782"/>
    </source>
</evidence>
<dbReference type="Proteomes" id="UP001165663">
    <property type="component" value="Unassembled WGS sequence"/>
</dbReference>
<comment type="caution">
    <text evidence="2">The sequence shown here is derived from an EMBL/GenBank/DDBJ whole genome shotgun (WGS) entry which is preliminary data.</text>
</comment>
<gene>
    <name evidence="2" type="ORF">Mkiyose1413_15560</name>
    <name evidence="1" type="ORF">SRL2020028_33570</name>
</gene>
<dbReference type="InterPro" id="IPR016791">
    <property type="entry name" value="Polyketide_synth_GrhN/RubW_prd"/>
</dbReference>
<dbReference type="EMBL" id="BRXE01000041">
    <property type="protein sequence ID" value="GLB84101.1"/>
    <property type="molecule type" value="Genomic_DNA"/>
</dbReference>
<dbReference type="Gene3D" id="2.30.110.10">
    <property type="entry name" value="Electron Transport, Fmn-binding Protein, Chain A"/>
    <property type="match status" value="1"/>
</dbReference>
<dbReference type="Proteomes" id="UP001064782">
    <property type="component" value="Unassembled WGS sequence"/>
</dbReference>
<accession>A0A9P3UWY8</accession>
<keyword evidence="3" id="KW-1185">Reference proteome</keyword>
<evidence type="ECO:0008006" key="4">
    <source>
        <dbReference type="Google" id="ProtNLM"/>
    </source>
</evidence>
<dbReference type="PIRSF" id="PIRSF021513">
    <property type="entry name" value="GrhN_RubW_prd"/>
    <property type="match status" value="1"/>
</dbReference>
<organism evidence="2 3">
    <name type="scientific">Mycobacterium kiyosense</name>
    <dbReference type="NCBI Taxonomy" id="2871094"/>
    <lineage>
        <taxon>Bacteria</taxon>
        <taxon>Bacillati</taxon>
        <taxon>Actinomycetota</taxon>
        <taxon>Actinomycetes</taxon>
        <taxon>Mycobacteriales</taxon>
        <taxon>Mycobacteriaceae</taxon>
        <taxon>Mycobacterium</taxon>
    </lineage>
</organism>
<evidence type="ECO:0000313" key="1">
    <source>
        <dbReference type="EMBL" id="GLB84101.1"/>
    </source>
</evidence>
<protein>
    <recommendedName>
        <fullName evidence="4">DUF385 domain-containing protein</fullName>
    </recommendedName>
</protein>
<dbReference type="GeneID" id="83629606"/>